<keyword evidence="1" id="KW-1133">Transmembrane helix</keyword>
<reference evidence="2 3" key="2">
    <citation type="submission" date="2018-03" db="EMBL/GenBank/DDBJ databases">
        <authorList>
            <person name="Keele B.F."/>
        </authorList>
    </citation>
    <scope>NUCLEOTIDE SEQUENCE [LARGE SCALE GENOMIC DNA]</scope>
    <source>
        <strain evidence="2 3">D13</strain>
    </source>
</reference>
<feature type="transmembrane region" description="Helical" evidence="1">
    <location>
        <begin position="192"/>
        <end position="217"/>
    </location>
</feature>
<dbReference type="RefSeq" id="WP_106892229.1">
    <property type="nucleotide sequence ID" value="NZ_CP027860.1"/>
</dbReference>
<evidence type="ECO:0000313" key="3">
    <source>
        <dbReference type="Proteomes" id="UP000241074"/>
    </source>
</evidence>
<keyword evidence="1" id="KW-0472">Membrane</keyword>
<proteinExistence type="predicted"/>
<feature type="transmembrane region" description="Helical" evidence="1">
    <location>
        <begin position="261"/>
        <end position="282"/>
    </location>
</feature>
<reference evidence="2 3" key="1">
    <citation type="submission" date="2018-03" db="EMBL/GenBank/DDBJ databases">
        <title>Ahniella affigens gen. nov., sp. nov., a gammaproteobacterium isolated from sandy soil near a stream.</title>
        <authorList>
            <person name="Ko Y."/>
            <person name="Kim J.-H."/>
        </authorList>
    </citation>
    <scope>NUCLEOTIDE SEQUENCE [LARGE SCALE GENOMIC DNA]</scope>
    <source>
        <strain evidence="2 3">D13</strain>
    </source>
</reference>
<evidence type="ECO:0000313" key="2">
    <source>
        <dbReference type="EMBL" id="AVP98309.1"/>
    </source>
</evidence>
<keyword evidence="3" id="KW-1185">Reference proteome</keyword>
<keyword evidence="1" id="KW-0812">Transmembrane</keyword>
<sequence length="381" mass="42063">MWFLFGVVTLTLAVIGSFWLRRQSGWVGESVAVVDAEGRTHEYQWQESKHKGKPVGFRIGVLTPAAYQFRLLQEGWLQRFGASLGIGAEQTVGDSAFDQAFFIDSDDPRVGQALRRSIAARRALLDLRNQMPGLGGVLVRVTAFRGRLWIDVSSRQAIPDATTRHAIVMQLLQFDDALREQEVGSAAVRDPFLFRAILFLALSTGLAIFGLVGLARLGSARMDLDSGSLWLQAVGAGIVLCLGLSFAALKTLQQSSRAYRVLAELLTIGLFGSILSSHALIFEFNRDFDSGVPTVYAGLKAHVRSETYKCGKHRRSTCTRHILKLDGDCPPEIRELRISSNLASQLRVASTVQVEVKPGALGGRWISEIRPEMRLDDRRPE</sequence>
<feature type="transmembrane region" description="Helical" evidence="1">
    <location>
        <begin position="229"/>
        <end position="249"/>
    </location>
</feature>
<dbReference type="KEGG" id="xba:C7S18_14390"/>
<name>A0A2P1PTY8_9GAMM</name>
<dbReference type="EMBL" id="CP027860">
    <property type="protein sequence ID" value="AVP98309.1"/>
    <property type="molecule type" value="Genomic_DNA"/>
</dbReference>
<gene>
    <name evidence="2" type="ORF">C7S18_14390</name>
</gene>
<organism evidence="2 3">
    <name type="scientific">Ahniella affigens</name>
    <dbReference type="NCBI Taxonomy" id="2021234"/>
    <lineage>
        <taxon>Bacteria</taxon>
        <taxon>Pseudomonadati</taxon>
        <taxon>Pseudomonadota</taxon>
        <taxon>Gammaproteobacteria</taxon>
        <taxon>Lysobacterales</taxon>
        <taxon>Rhodanobacteraceae</taxon>
        <taxon>Ahniella</taxon>
    </lineage>
</organism>
<dbReference type="AlphaFoldDB" id="A0A2P1PTY8"/>
<dbReference type="OrthoDB" id="5781498at2"/>
<protein>
    <submittedName>
        <fullName evidence="2">Uncharacterized protein</fullName>
    </submittedName>
</protein>
<dbReference type="Proteomes" id="UP000241074">
    <property type="component" value="Chromosome"/>
</dbReference>
<evidence type="ECO:0000256" key="1">
    <source>
        <dbReference type="SAM" id="Phobius"/>
    </source>
</evidence>
<accession>A0A2P1PTY8</accession>